<evidence type="ECO:0000256" key="4">
    <source>
        <dbReference type="SAM" id="SignalP"/>
    </source>
</evidence>
<dbReference type="SUPFAM" id="SSF111384">
    <property type="entry name" value="OmpH-like"/>
    <property type="match status" value="1"/>
</dbReference>
<organism evidence="5 6">
    <name type="scientific">Candidatus Paracaedimonas acanthamoebae</name>
    <dbReference type="NCBI Taxonomy" id="244581"/>
    <lineage>
        <taxon>Bacteria</taxon>
        <taxon>Pseudomonadati</taxon>
        <taxon>Pseudomonadota</taxon>
        <taxon>Alphaproteobacteria</taxon>
        <taxon>Holosporales</taxon>
        <taxon>Caedimonadaceae</taxon>
        <taxon>Candidatus Paracaedimonas</taxon>
    </lineage>
</organism>
<dbReference type="GO" id="GO:0050821">
    <property type="term" value="P:protein stabilization"/>
    <property type="evidence" value="ECO:0007669"/>
    <property type="project" value="TreeGrafter"/>
</dbReference>
<proteinExistence type="inferred from homology"/>
<protein>
    <submittedName>
        <fullName evidence="5">OmpH family outer membrane protein</fullName>
    </submittedName>
</protein>
<dbReference type="GO" id="GO:0051082">
    <property type="term" value="F:unfolded protein binding"/>
    <property type="evidence" value="ECO:0007669"/>
    <property type="project" value="InterPro"/>
</dbReference>
<feature type="signal peptide" evidence="4">
    <location>
        <begin position="1"/>
        <end position="25"/>
    </location>
</feature>
<dbReference type="InterPro" id="IPR005632">
    <property type="entry name" value="Chaperone_Skp"/>
</dbReference>
<evidence type="ECO:0000256" key="1">
    <source>
        <dbReference type="ARBA" id="ARBA00009091"/>
    </source>
</evidence>
<sequence length="184" mass="21257">MKLSTSKLFLASCLGLGILASPLKAAEDSLKVAIVDVDKLMQASKSAKQLITELEKQRTKFQEEVSKHEEKLRELEKKLIEEQKKLSSDEFNKKREEFERQVAQVHEKVGKRREQLEKAFSDAREDIQKVILKLVVEASEKNKYTLVLPRSVVIFREDRHEITDVILKQLDEKLPKVDFKVPTA</sequence>
<comment type="similarity">
    <text evidence="1">Belongs to the Skp family.</text>
</comment>
<dbReference type="GO" id="GO:0005829">
    <property type="term" value="C:cytosol"/>
    <property type="evidence" value="ECO:0007669"/>
    <property type="project" value="TreeGrafter"/>
</dbReference>
<dbReference type="SMART" id="SM00935">
    <property type="entry name" value="OmpH"/>
    <property type="match status" value="1"/>
</dbReference>
<gene>
    <name evidence="5" type="ORF">J0H12_06580</name>
</gene>
<dbReference type="PANTHER" id="PTHR35089">
    <property type="entry name" value="CHAPERONE PROTEIN SKP"/>
    <property type="match status" value="1"/>
</dbReference>
<evidence type="ECO:0000256" key="2">
    <source>
        <dbReference type="ARBA" id="ARBA00022729"/>
    </source>
</evidence>
<dbReference type="PANTHER" id="PTHR35089:SF1">
    <property type="entry name" value="CHAPERONE PROTEIN SKP"/>
    <property type="match status" value="1"/>
</dbReference>
<name>A0A8J7Q1U1_9PROT</name>
<dbReference type="AlphaFoldDB" id="A0A8J7Q1U1"/>
<feature type="coiled-coil region" evidence="3">
    <location>
        <begin position="37"/>
        <end position="133"/>
    </location>
</feature>
<feature type="chain" id="PRO_5035250120" evidence="4">
    <location>
        <begin position="26"/>
        <end position="184"/>
    </location>
</feature>
<comment type="caution">
    <text evidence="5">The sequence shown here is derived from an EMBL/GenBank/DDBJ whole genome shotgun (WGS) entry which is preliminary data.</text>
</comment>
<evidence type="ECO:0000256" key="3">
    <source>
        <dbReference type="SAM" id="Coils"/>
    </source>
</evidence>
<dbReference type="Pfam" id="PF03938">
    <property type="entry name" value="OmpH"/>
    <property type="match status" value="1"/>
</dbReference>
<reference evidence="5" key="1">
    <citation type="submission" date="2021-02" db="EMBL/GenBank/DDBJ databases">
        <title>Thiocyanate and organic carbon inputs drive convergent selection for specific autotrophic Afipia and Thiobacillus strains within complex microbiomes.</title>
        <authorList>
            <person name="Huddy R.J."/>
            <person name="Sachdeva R."/>
            <person name="Kadzinga F."/>
            <person name="Kantor R.S."/>
            <person name="Harrison S.T.L."/>
            <person name="Banfield J.F."/>
        </authorList>
    </citation>
    <scope>NUCLEOTIDE SEQUENCE</scope>
    <source>
        <strain evidence="5">SCN18_10_11_15_R4_P_38_20</strain>
    </source>
</reference>
<accession>A0A8J7Q1U1</accession>
<keyword evidence="2 4" id="KW-0732">Signal</keyword>
<dbReference type="Proteomes" id="UP000664414">
    <property type="component" value="Unassembled WGS sequence"/>
</dbReference>
<evidence type="ECO:0000313" key="6">
    <source>
        <dbReference type="Proteomes" id="UP000664414"/>
    </source>
</evidence>
<evidence type="ECO:0000313" key="5">
    <source>
        <dbReference type="EMBL" id="MBN9413568.1"/>
    </source>
</evidence>
<dbReference type="InterPro" id="IPR024930">
    <property type="entry name" value="Skp_dom_sf"/>
</dbReference>
<dbReference type="Gene3D" id="3.30.910.20">
    <property type="entry name" value="Skp domain"/>
    <property type="match status" value="1"/>
</dbReference>
<dbReference type="EMBL" id="JAFKGL010000027">
    <property type="protein sequence ID" value="MBN9413568.1"/>
    <property type="molecule type" value="Genomic_DNA"/>
</dbReference>
<keyword evidence="3" id="KW-0175">Coiled coil</keyword>